<dbReference type="CDD" id="cd00077">
    <property type="entry name" value="HDc"/>
    <property type="match status" value="1"/>
</dbReference>
<evidence type="ECO:0000313" key="2">
    <source>
        <dbReference type="EMBL" id="CUQ87797.1"/>
    </source>
</evidence>
<reference evidence="2 3" key="1">
    <citation type="submission" date="2015-09" db="EMBL/GenBank/DDBJ databases">
        <authorList>
            <consortium name="Pathogen Informatics"/>
        </authorList>
    </citation>
    <scope>NUCLEOTIDE SEQUENCE [LARGE SCALE GENOMIC DNA]</scope>
    <source>
        <strain evidence="2 3">2789STDY5834928</strain>
    </source>
</reference>
<name>A0A174ZPX1_9FIRM</name>
<evidence type="ECO:0000313" key="3">
    <source>
        <dbReference type="Proteomes" id="UP000095662"/>
    </source>
</evidence>
<proteinExistence type="predicted"/>
<protein>
    <submittedName>
        <fullName evidence="2">Predicted HD superfamily hydrolase</fullName>
    </submittedName>
</protein>
<sequence>MMRMMTDKNTFVLTDDDRRFIKTARKILANEKVQQMKQYVQHGDVSTYEHCLMVCLYAYMYAKRLKLKINIEALVKGALLHDFFLYDWHKGAFTRDGLHGFSHPVTAERNARNTFPLTVKERGIIINHMWPLTLTRLPRSKEAWLVCWADKYCSLKETLLKKPY</sequence>
<accession>A0A174ZPX1</accession>
<organism evidence="2 3">
    <name type="scientific">[Eubacterium] siraeum</name>
    <dbReference type="NCBI Taxonomy" id="39492"/>
    <lineage>
        <taxon>Bacteria</taxon>
        <taxon>Bacillati</taxon>
        <taxon>Bacillota</taxon>
        <taxon>Clostridia</taxon>
        <taxon>Eubacteriales</taxon>
        <taxon>Oscillospiraceae</taxon>
        <taxon>Oscillospiraceae incertae sedis</taxon>
    </lineage>
</organism>
<dbReference type="SUPFAM" id="SSF109604">
    <property type="entry name" value="HD-domain/PDEase-like"/>
    <property type="match status" value="1"/>
</dbReference>
<dbReference type="Proteomes" id="UP000095662">
    <property type="component" value="Unassembled WGS sequence"/>
</dbReference>
<dbReference type="InterPro" id="IPR006674">
    <property type="entry name" value="HD_domain"/>
</dbReference>
<dbReference type="STRING" id="39492.ERS852540_01594"/>
<dbReference type="Pfam" id="PF01966">
    <property type="entry name" value="HD"/>
    <property type="match status" value="1"/>
</dbReference>
<evidence type="ECO:0000259" key="1">
    <source>
        <dbReference type="Pfam" id="PF01966"/>
    </source>
</evidence>
<dbReference type="InterPro" id="IPR003607">
    <property type="entry name" value="HD/PDEase_dom"/>
</dbReference>
<dbReference type="EMBL" id="CZBY01000012">
    <property type="protein sequence ID" value="CUQ87797.1"/>
    <property type="molecule type" value="Genomic_DNA"/>
</dbReference>
<gene>
    <name evidence="2" type="ORF">ERS852540_01594</name>
</gene>
<feature type="domain" description="HD" evidence="1">
    <location>
        <begin position="47"/>
        <end position="152"/>
    </location>
</feature>
<dbReference type="Gene3D" id="1.10.3210.10">
    <property type="entry name" value="Hypothetical protein af1432"/>
    <property type="match status" value="1"/>
</dbReference>
<keyword evidence="2" id="KW-0378">Hydrolase</keyword>
<dbReference type="AlphaFoldDB" id="A0A174ZPX1"/>
<dbReference type="GO" id="GO:0016787">
    <property type="term" value="F:hydrolase activity"/>
    <property type="evidence" value="ECO:0007669"/>
    <property type="project" value="UniProtKB-KW"/>
</dbReference>